<dbReference type="EMBL" id="JNHK01000068">
    <property type="protein sequence ID" value="KDS38579.1"/>
    <property type="molecule type" value="Genomic_DNA"/>
</dbReference>
<name>A0AB34LGV0_PARDI</name>
<dbReference type="GO" id="GO:0016020">
    <property type="term" value="C:membrane"/>
    <property type="evidence" value="ECO:0007669"/>
    <property type="project" value="UniProtKB-SubCell"/>
</dbReference>
<feature type="transmembrane region" description="Helical" evidence="5">
    <location>
        <begin position="160"/>
        <end position="182"/>
    </location>
</feature>
<keyword evidence="2 5" id="KW-0812">Transmembrane</keyword>
<dbReference type="PANTHER" id="PTHR37422">
    <property type="entry name" value="TEICHURONIC ACID BIOSYNTHESIS PROTEIN TUAE"/>
    <property type="match status" value="1"/>
</dbReference>
<evidence type="ECO:0000259" key="6">
    <source>
        <dbReference type="Pfam" id="PF04932"/>
    </source>
</evidence>
<feature type="transmembrane region" description="Helical" evidence="5">
    <location>
        <begin position="213"/>
        <end position="230"/>
    </location>
</feature>
<sequence>MKSLYYIDCFFLSFLGVLLLCTPFAIMSELVNGIIMGKLHWVQLILFIFSIYIPFSLFTKKQKPDISLTWNDFILPLIGIWSAIAYPWTLNPEPEKIIFIGQMVILWFILRYTISKYPMLGNYFLFVLIGIGLIEAIWGFKQLQGWTQSSHSLFRLTGSFFNPGPYSGYLAITLPIALGILLKQSKRNILYYFAMLCILTIIVILPAGMSRSAWIAAICSCAWVYAMYRLDWKRIKIELIQHKKPYIICGFLGCVLFLAGSTYFYTLKKDSADGRFLMWKVTAKAIQKYPVTGTGLGGFPAAYAEAQAEYMTSGKASEQEKWIAGCPEYAFNEYLQIGLEQGIIGLALFMTCLGSIVYKGIKNKRYACCGGIIALAIFAFSSYPLQLPEFWVVLIFLGVMCVTPNPDQIQKDETEPSHNEWYKRVFLIGVAILGITLFWTQKDYYRAYQKWDRAQMFYNNKAYRAALEEYEPLYPLLKHKPGFLFEAAQCLSKTRQFEQANEYLRRAVLLSADPMLYYMMAKNEQCLGEYRQAEKHLLHAIDILPERIYPYYLLMNLYTEPSYFQPAKLKMAIDSVLTKKPKVESSAIKEMKEKARSMLNNTSI</sequence>
<feature type="transmembrane region" description="Helical" evidence="5">
    <location>
        <begin position="70"/>
        <end position="90"/>
    </location>
</feature>
<dbReference type="GO" id="GO:0016874">
    <property type="term" value="F:ligase activity"/>
    <property type="evidence" value="ECO:0007669"/>
    <property type="project" value="UniProtKB-KW"/>
</dbReference>
<feature type="transmembrane region" description="Helical" evidence="5">
    <location>
        <begin position="337"/>
        <end position="358"/>
    </location>
</feature>
<feature type="transmembrane region" description="Helical" evidence="5">
    <location>
        <begin position="365"/>
        <end position="384"/>
    </location>
</feature>
<organism evidence="7 8">
    <name type="scientific">Parabacteroides distasonis str. 3776 D15 i</name>
    <dbReference type="NCBI Taxonomy" id="1339342"/>
    <lineage>
        <taxon>Bacteria</taxon>
        <taxon>Pseudomonadati</taxon>
        <taxon>Bacteroidota</taxon>
        <taxon>Bacteroidia</taxon>
        <taxon>Bacteroidales</taxon>
        <taxon>Tannerellaceae</taxon>
        <taxon>Parabacteroides</taxon>
    </lineage>
</organism>
<dbReference type="SUPFAM" id="SSF48452">
    <property type="entry name" value="TPR-like"/>
    <property type="match status" value="1"/>
</dbReference>
<feature type="transmembrane region" description="Helical" evidence="5">
    <location>
        <begin position="246"/>
        <end position="265"/>
    </location>
</feature>
<feature type="transmembrane region" description="Helical" evidence="5">
    <location>
        <begin position="39"/>
        <end position="58"/>
    </location>
</feature>
<comment type="caution">
    <text evidence="7">The sequence shown here is derived from an EMBL/GenBank/DDBJ whole genome shotgun (WGS) entry which is preliminary data.</text>
</comment>
<accession>A0AB34LGV0</accession>
<reference evidence="7 8" key="1">
    <citation type="submission" date="2014-04" db="EMBL/GenBank/DDBJ databases">
        <authorList>
            <person name="Sears C."/>
            <person name="Carroll K."/>
            <person name="Sack B.R."/>
            <person name="Qadri F."/>
            <person name="Myers L.L."/>
            <person name="Chung G.-T."/>
            <person name="Escheverria P."/>
            <person name="Fraser C.M."/>
            <person name="Sadzewicz L."/>
            <person name="Shefchek K.A."/>
            <person name="Tallon L."/>
            <person name="Das S.P."/>
            <person name="Daugherty S."/>
            <person name="Mongodin E.F."/>
        </authorList>
    </citation>
    <scope>NUCLEOTIDE SEQUENCE [LARGE SCALE GENOMIC DNA]</scope>
    <source>
        <strain evidence="7 8">3776 D15 i</strain>
    </source>
</reference>
<gene>
    <name evidence="7" type="ORF">M091_4807</name>
</gene>
<dbReference type="InterPro" id="IPR011990">
    <property type="entry name" value="TPR-like_helical_dom_sf"/>
</dbReference>
<feature type="transmembrane region" description="Helical" evidence="5">
    <location>
        <begin position="96"/>
        <end position="114"/>
    </location>
</feature>
<keyword evidence="4 5" id="KW-0472">Membrane</keyword>
<dbReference type="PANTHER" id="PTHR37422:SF13">
    <property type="entry name" value="LIPOPOLYSACCHARIDE BIOSYNTHESIS PROTEIN PA4999-RELATED"/>
    <property type="match status" value="1"/>
</dbReference>
<evidence type="ECO:0000256" key="1">
    <source>
        <dbReference type="ARBA" id="ARBA00004141"/>
    </source>
</evidence>
<keyword evidence="7" id="KW-0436">Ligase</keyword>
<feature type="transmembrane region" description="Helical" evidence="5">
    <location>
        <begin position="189"/>
        <end position="207"/>
    </location>
</feature>
<keyword evidence="3 5" id="KW-1133">Transmembrane helix</keyword>
<dbReference type="Proteomes" id="UP000027850">
    <property type="component" value="Unassembled WGS sequence"/>
</dbReference>
<evidence type="ECO:0000256" key="5">
    <source>
        <dbReference type="SAM" id="Phobius"/>
    </source>
</evidence>
<evidence type="ECO:0000256" key="3">
    <source>
        <dbReference type="ARBA" id="ARBA00022989"/>
    </source>
</evidence>
<feature type="transmembrane region" description="Helical" evidence="5">
    <location>
        <begin position="5"/>
        <end position="27"/>
    </location>
</feature>
<evidence type="ECO:0000256" key="4">
    <source>
        <dbReference type="ARBA" id="ARBA00023136"/>
    </source>
</evidence>
<dbReference type="AlphaFoldDB" id="A0AB34LGV0"/>
<feature type="transmembrane region" description="Helical" evidence="5">
    <location>
        <begin position="421"/>
        <end position="440"/>
    </location>
</feature>
<protein>
    <submittedName>
        <fullName evidence="7">O-Antigen ligase family protein</fullName>
    </submittedName>
</protein>
<feature type="domain" description="O-antigen ligase-related" evidence="6">
    <location>
        <begin position="197"/>
        <end position="350"/>
    </location>
</feature>
<evidence type="ECO:0000313" key="7">
    <source>
        <dbReference type="EMBL" id="KDS38579.1"/>
    </source>
</evidence>
<dbReference type="Gene3D" id="1.25.40.10">
    <property type="entry name" value="Tetratricopeptide repeat domain"/>
    <property type="match status" value="1"/>
</dbReference>
<feature type="transmembrane region" description="Helical" evidence="5">
    <location>
        <begin position="121"/>
        <end position="140"/>
    </location>
</feature>
<dbReference type="InterPro" id="IPR051533">
    <property type="entry name" value="WaaL-like"/>
</dbReference>
<dbReference type="Pfam" id="PF04932">
    <property type="entry name" value="Wzy_C"/>
    <property type="match status" value="1"/>
</dbReference>
<dbReference type="InterPro" id="IPR007016">
    <property type="entry name" value="O-antigen_ligase-rel_domated"/>
</dbReference>
<proteinExistence type="predicted"/>
<evidence type="ECO:0000256" key="2">
    <source>
        <dbReference type="ARBA" id="ARBA00022692"/>
    </source>
</evidence>
<comment type="subcellular location">
    <subcellularLocation>
        <location evidence="1">Membrane</location>
        <topology evidence="1">Multi-pass membrane protein</topology>
    </subcellularLocation>
</comment>
<evidence type="ECO:0000313" key="8">
    <source>
        <dbReference type="Proteomes" id="UP000027850"/>
    </source>
</evidence>